<protein>
    <submittedName>
        <fullName evidence="1">Uncharacterized protein</fullName>
    </submittedName>
</protein>
<comment type="caution">
    <text evidence="1">The sequence shown here is derived from an EMBL/GenBank/DDBJ whole genome shotgun (WGS) entry which is preliminary data.</text>
</comment>
<organism evidence="1 2">
    <name type="scientific">Riccia fluitans</name>
    <dbReference type="NCBI Taxonomy" id="41844"/>
    <lineage>
        <taxon>Eukaryota</taxon>
        <taxon>Viridiplantae</taxon>
        <taxon>Streptophyta</taxon>
        <taxon>Embryophyta</taxon>
        <taxon>Marchantiophyta</taxon>
        <taxon>Marchantiopsida</taxon>
        <taxon>Marchantiidae</taxon>
        <taxon>Marchantiales</taxon>
        <taxon>Ricciaceae</taxon>
        <taxon>Riccia</taxon>
    </lineage>
</organism>
<name>A0ABD1YH91_9MARC</name>
<evidence type="ECO:0000313" key="2">
    <source>
        <dbReference type="Proteomes" id="UP001605036"/>
    </source>
</evidence>
<dbReference type="EMBL" id="JBHFFA010000004">
    <property type="protein sequence ID" value="KAL2629774.1"/>
    <property type="molecule type" value="Genomic_DNA"/>
</dbReference>
<keyword evidence="2" id="KW-1185">Reference proteome</keyword>
<gene>
    <name evidence="1" type="ORF">R1flu_014460</name>
</gene>
<evidence type="ECO:0000313" key="1">
    <source>
        <dbReference type="EMBL" id="KAL2629774.1"/>
    </source>
</evidence>
<dbReference type="Proteomes" id="UP001605036">
    <property type="component" value="Unassembled WGS sequence"/>
</dbReference>
<sequence>MRTSEEIRGWFGDLCRWENKLGMAEEEWEIQMTNLQERLKKKVVARIWKDPSERLQYYKRDVTALEKYGEQEHLKATISRSLR</sequence>
<proteinExistence type="predicted"/>
<reference evidence="1 2" key="1">
    <citation type="submission" date="2024-09" db="EMBL/GenBank/DDBJ databases">
        <title>Chromosome-scale assembly of Riccia fluitans.</title>
        <authorList>
            <person name="Paukszto L."/>
            <person name="Sawicki J."/>
            <person name="Karawczyk K."/>
            <person name="Piernik-Szablinska J."/>
            <person name="Szczecinska M."/>
            <person name="Mazdziarz M."/>
        </authorList>
    </citation>
    <scope>NUCLEOTIDE SEQUENCE [LARGE SCALE GENOMIC DNA]</scope>
    <source>
        <strain evidence="1">Rf_01</strain>
        <tissue evidence="1">Aerial parts of the thallus</tissue>
    </source>
</reference>
<accession>A0ABD1YH91</accession>
<dbReference type="AlphaFoldDB" id="A0ABD1YH91"/>